<dbReference type="PROSITE" id="PS51375">
    <property type="entry name" value="PPR"/>
    <property type="match status" value="1"/>
</dbReference>
<dbReference type="Proteomes" id="UP000001514">
    <property type="component" value="Unassembled WGS sequence"/>
</dbReference>
<proteinExistence type="predicted"/>
<dbReference type="STRING" id="88036.D8RUY9"/>
<reference evidence="3 4" key="1">
    <citation type="journal article" date="2011" name="Science">
        <title>The Selaginella genome identifies genetic changes associated with the evolution of vascular plants.</title>
        <authorList>
            <person name="Banks J.A."/>
            <person name="Nishiyama T."/>
            <person name="Hasebe M."/>
            <person name="Bowman J.L."/>
            <person name="Gribskov M."/>
            <person name="dePamphilis C."/>
            <person name="Albert V.A."/>
            <person name="Aono N."/>
            <person name="Aoyama T."/>
            <person name="Ambrose B.A."/>
            <person name="Ashton N.W."/>
            <person name="Axtell M.J."/>
            <person name="Barker E."/>
            <person name="Barker M.S."/>
            <person name="Bennetzen J.L."/>
            <person name="Bonawitz N.D."/>
            <person name="Chapple C."/>
            <person name="Cheng C."/>
            <person name="Correa L.G."/>
            <person name="Dacre M."/>
            <person name="DeBarry J."/>
            <person name="Dreyer I."/>
            <person name="Elias M."/>
            <person name="Engstrom E.M."/>
            <person name="Estelle M."/>
            <person name="Feng L."/>
            <person name="Finet C."/>
            <person name="Floyd S.K."/>
            <person name="Frommer W.B."/>
            <person name="Fujita T."/>
            <person name="Gramzow L."/>
            <person name="Gutensohn M."/>
            <person name="Harholt J."/>
            <person name="Hattori M."/>
            <person name="Heyl A."/>
            <person name="Hirai T."/>
            <person name="Hiwatashi Y."/>
            <person name="Ishikawa M."/>
            <person name="Iwata M."/>
            <person name="Karol K.G."/>
            <person name="Koehler B."/>
            <person name="Kolukisaoglu U."/>
            <person name="Kubo M."/>
            <person name="Kurata T."/>
            <person name="Lalonde S."/>
            <person name="Li K."/>
            <person name="Li Y."/>
            <person name="Litt A."/>
            <person name="Lyons E."/>
            <person name="Manning G."/>
            <person name="Maruyama T."/>
            <person name="Michael T.P."/>
            <person name="Mikami K."/>
            <person name="Miyazaki S."/>
            <person name="Morinaga S."/>
            <person name="Murata T."/>
            <person name="Mueller-Roeber B."/>
            <person name="Nelson D.R."/>
            <person name="Obara M."/>
            <person name="Oguri Y."/>
            <person name="Olmstead R.G."/>
            <person name="Onodera N."/>
            <person name="Petersen B.L."/>
            <person name="Pils B."/>
            <person name="Prigge M."/>
            <person name="Rensing S.A."/>
            <person name="Riano-Pachon D.M."/>
            <person name="Roberts A.W."/>
            <person name="Sato Y."/>
            <person name="Scheller H.V."/>
            <person name="Schulz B."/>
            <person name="Schulz C."/>
            <person name="Shakirov E.V."/>
            <person name="Shibagaki N."/>
            <person name="Shinohara N."/>
            <person name="Shippen D.E."/>
            <person name="Soerensen I."/>
            <person name="Sotooka R."/>
            <person name="Sugimoto N."/>
            <person name="Sugita M."/>
            <person name="Sumikawa N."/>
            <person name="Tanurdzic M."/>
            <person name="Theissen G."/>
            <person name="Ulvskov P."/>
            <person name="Wakazuki S."/>
            <person name="Weng J.K."/>
            <person name="Willats W.W."/>
            <person name="Wipf D."/>
            <person name="Wolf P.G."/>
            <person name="Yang L."/>
            <person name="Zimmer A.D."/>
            <person name="Zhu Q."/>
            <person name="Mitros T."/>
            <person name="Hellsten U."/>
            <person name="Loque D."/>
            <person name="Otillar R."/>
            <person name="Salamov A."/>
            <person name="Schmutz J."/>
            <person name="Shapiro H."/>
            <person name="Lindquist E."/>
            <person name="Lucas S."/>
            <person name="Rokhsar D."/>
            <person name="Grigoriev I.V."/>
        </authorList>
    </citation>
    <scope>NUCLEOTIDE SEQUENCE [LARGE SCALE GENOMIC DNA]</scope>
</reference>
<keyword evidence="4" id="KW-1185">Reference proteome</keyword>
<dbReference type="EMBL" id="GL377591">
    <property type="protein sequence ID" value="EFJ23684.1"/>
    <property type="molecule type" value="Genomic_DNA"/>
</dbReference>
<organism evidence="4">
    <name type="scientific">Selaginella moellendorffii</name>
    <name type="common">Spikemoss</name>
    <dbReference type="NCBI Taxonomy" id="88036"/>
    <lineage>
        <taxon>Eukaryota</taxon>
        <taxon>Viridiplantae</taxon>
        <taxon>Streptophyta</taxon>
        <taxon>Embryophyta</taxon>
        <taxon>Tracheophyta</taxon>
        <taxon>Lycopodiopsida</taxon>
        <taxon>Selaginellales</taxon>
        <taxon>Selaginellaceae</taxon>
        <taxon>Selaginella</taxon>
    </lineage>
</organism>
<dbReference type="Pfam" id="PF01535">
    <property type="entry name" value="PPR"/>
    <property type="match status" value="1"/>
</dbReference>
<accession>D8RUY9</accession>
<evidence type="ECO:0008006" key="5">
    <source>
        <dbReference type="Google" id="ProtNLM"/>
    </source>
</evidence>
<dbReference type="Gramene" id="EFJ23684">
    <property type="protein sequence ID" value="EFJ23684"/>
    <property type="gene ID" value="SELMODRAFT_415084"/>
</dbReference>
<dbReference type="NCBIfam" id="TIGR00756">
    <property type="entry name" value="PPR"/>
    <property type="match status" value="1"/>
</dbReference>
<dbReference type="HOGENOM" id="CLU_002706_0_0_1"/>
<dbReference type="InterPro" id="IPR011990">
    <property type="entry name" value="TPR-like_helical_dom_sf"/>
</dbReference>
<dbReference type="InParanoid" id="D8RUY9"/>
<sequence>MEAGFISHGFVRTSLVNSFGRSGKLAEARRIFDEHCDEKDIFLWNTMLGVYADHGEAEEDGVFLFWRLHLEGLKADRITLTTMASACDSPELLRGSTRIHDHCVELGYMTDVVTSNSIITMDASCGNWEEAVAIFRKSQHRDVVTWSAVIAGYFKQGRHSPGIRFFQEMVLEGLKPSKVTLVAMLGASGLLLEEAKKIHAGVVAIGSENDSTIGNAMAFTPDATGRTQAKPTFVSVFAAYSHAGILQEACQIYGSLGGDFDTVASLELYGCMVDLLGRAGWLAKAEALMVGMPFPPTLVMLKSLLGACGTYGNLERGQRLAQEITCSVFMVKKS</sequence>
<dbReference type="eggNOG" id="KOG4197">
    <property type="taxonomic scope" value="Eukaryota"/>
</dbReference>
<gene>
    <name evidence="3" type="ORF">SELMODRAFT_415084</name>
</gene>
<dbReference type="InterPro" id="IPR002885">
    <property type="entry name" value="PPR_rpt"/>
</dbReference>
<feature type="repeat" description="PPR" evidence="2">
    <location>
        <begin position="142"/>
        <end position="176"/>
    </location>
</feature>
<evidence type="ECO:0000256" key="2">
    <source>
        <dbReference type="PROSITE-ProRule" id="PRU00708"/>
    </source>
</evidence>
<dbReference type="GO" id="GO:0009451">
    <property type="term" value="P:RNA modification"/>
    <property type="evidence" value="ECO:0007669"/>
    <property type="project" value="InterPro"/>
</dbReference>
<dbReference type="Pfam" id="PF13041">
    <property type="entry name" value="PPR_2"/>
    <property type="match status" value="1"/>
</dbReference>
<dbReference type="InterPro" id="IPR046960">
    <property type="entry name" value="PPR_At4g14850-like_plant"/>
</dbReference>
<evidence type="ECO:0000313" key="4">
    <source>
        <dbReference type="Proteomes" id="UP000001514"/>
    </source>
</evidence>
<dbReference type="PANTHER" id="PTHR47926:SF533">
    <property type="entry name" value="DYW DOMAIN-CONTAINING PROTEIN"/>
    <property type="match status" value="1"/>
</dbReference>
<keyword evidence="1" id="KW-0677">Repeat</keyword>
<dbReference type="AlphaFoldDB" id="D8RUY9"/>
<evidence type="ECO:0000256" key="1">
    <source>
        <dbReference type="ARBA" id="ARBA00022737"/>
    </source>
</evidence>
<dbReference type="GO" id="GO:0003723">
    <property type="term" value="F:RNA binding"/>
    <property type="evidence" value="ECO:0007669"/>
    <property type="project" value="InterPro"/>
</dbReference>
<evidence type="ECO:0000313" key="3">
    <source>
        <dbReference type="EMBL" id="EFJ23684.1"/>
    </source>
</evidence>
<dbReference type="PANTHER" id="PTHR47926">
    <property type="entry name" value="PENTATRICOPEPTIDE REPEAT-CONTAINING PROTEIN"/>
    <property type="match status" value="1"/>
</dbReference>
<dbReference type="KEGG" id="smo:SELMODRAFT_415084"/>
<protein>
    <recommendedName>
        <fullName evidence="5">Pentacotripeptide-repeat region of PRORP domain-containing protein</fullName>
    </recommendedName>
</protein>
<dbReference type="Gene3D" id="1.25.40.10">
    <property type="entry name" value="Tetratricopeptide repeat domain"/>
    <property type="match status" value="3"/>
</dbReference>
<name>D8RUY9_SELML</name>